<proteinExistence type="predicted"/>
<keyword evidence="2" id="KW-1185">Reference proteome</keyword>
<sequence length="159" mass="17478">MSRHSQHCFRTSQSLLNMANAPEILTNDDSLKKLFPPSLNASLAGNPTLPTLRTVCEKMLEENRKMCNILGRDLRWHAQSHLKTAPAAPVGPIGVSVQHQVDVIRRLHDTIFGSILQAQPYIAAAVMAALRGVGPSRPVAVDSVNRWSCLTIFLYIITA</sequence>
<dbReference type="EMBL" id="CAJFDH010000002">
    <property type="protein sequence ID" value="CAD5210365.1"/>
    <property type="molecule type" value="Genomic_DNA"/>
</dbReference>
<comment type="caution">
    <text evidence="1">The sequence shown here is derived from an EMBL/GenBank/DDBJ whole genome shotgun (WGS) entry which is preliminary data.</text>
</comment>
<organism evidence="1 2">
    <name type="scientific">Bursaphelenchus okinawaensis</name>
    <dbReference type="NCBI Taxonomy" id="465554"/>
    <lineage>
        <taxon>Eukaryota</taxon>
        <taxon>Metazoa</taxon>
        <taxon>Ecdysozoa</taxon>
        <taxon>Nematoda</taxon>
        <taxon>Chromadorea</taxon>
        <taxon>Rhabditida</taxon>
        <taxon>Tylenchina</taxon>
        <taxon>Tylenchomorpha</taxon>
        <taxon>Aphelenchoidea</taxon>
        <taxon>Aphelenchoididae</taxon>
        <taxon>Bursaphelenchus</taxon>
    </lineage>
</organism>
<dbReference type="Proteomes" id="UP000783686">
    <property type="component" value="Unassembled WGS sequence"/>
</dbReference>
<dbReference type="EMBL" id="CAJFCW020000002">
    <property type="protein sequence ID" value="CAG9091193.1"/>
    <property type="molecule type" value="Genomic_DNA"/>
</dbReference>
<gene>
    <name evidence="1" type="ORF">BOKJ2_LOCUS3151</name>
</gene>
<reference evidence="1" key="1">
    <citation type="submission" date="2020-09" db="EMBL/GenBank/DDBJ databases">
        <authorList>
            <person name="Kikuchi T."/>
        </authorList>
    </citation>
    <scope>NUCLEOTIDE SEQUENCE</scope>
    <source>
        <strain evidence="1">SH1</strain>
    </source>
</reference>
<name>A0A811K3J1_9BILA</name>
<evidence type="ECO:0000313" key="1">
    <source>
        <dbReference type="EMBL" id="CAD5210365.1"/>
    </source>
</evidence>
<dbReference type="Proteomes" id="UP000614601">
    <property type="component" value="Unassembled WGS sequence"/>
</dbReference>
<evidence type="ECO:0000313" key="2">
    <source>
        <dbReference type="Proteomes" id="UP000614601"/>
    </source>
</evidence>
<dbReference type="AlphaFoldDB" id="A0A811K3J1"/>
<accession>A0A811K3J1</accession>
<protein>
    <submittedName>
        <fullName evidence="1">Uncharacterized protein</fullName>
    </submittedName>
</protein>